<dbReference type="AlphaFoldDB" id="A0AAE9MXH5"/>
<dbReference type="InterPro" id="IPR036188">
    <property type="entry name" value="FAD/NAD-bd_sf"/>
</dbReference>
<dbReference type="SUPFAM" id="SSF51905">
    <property type="entry name" value="FAD/NAD(P)-binding domain"/>
    <property type="match status" value="1"/>
</dbReference>
<reference evidence="1" key="1">
    <citation type="submission" date="2020-03" db="EMBL/GenBank/DDBJ databases">
        <title>Five strains of Vibrio campbellii isolated from Mariana Trench.</title>
        <authorList>
            <person name="Liang J."/>
            <person name="Zhang X.-H."/>
        </authorList>
    </citation>
    <scope>NUCLEOTIDE SEQUENCE</scope>
    <source>
        <strain evidence="1">LJC014</strain>
    </source>
</reference>
<gene>
    <name evidence="1" type="ORF">HB761_00770</name>
</gene>
<protein>
    <submittedName>
        <fullName evidence="1">Lycopene cyclase</fullName>
    </submittedName>
</protein>
<evidence type="ECO:0000313" key="2">
    <source>
        <dbReference type="Proteomes" id="UP001058687"/>
    </source>
</evidence>
<organism evidence="1 2">
    <name type="scientific">Vibrio campbellii</name>
    <dbReference type="NCBI Taxonomy" id="680"/>
    <lineage>
        <taxon>Bacteria</taxon>
        <taxon>Pseudomonadati</taxon>
        <taxon>Pseudomonadota</taxon>
        <taxon>Gammaproteobacteria</taxon>
        <taxon>Vibrionales</taxon>
        <taxon>Vibrionaceae</taxon>
        <taxon>Vibrio</taxon>
    </lineage>
</organism>
<dbReference type="EMBL" id="CP050467">
    <property type="protein sequence ID" value="UTZ25399.1"/>
    <property type="molecule type" value="Genomic_DNA"/>
</dbReference>
<evidence type="ECO:0000313" key="1">
    <source>
        <dbReference type="EMBL" id="UTZ25399.1"/>
    </source>
</evidence>
<accession>A0AAE9MXH5</accession>
<dbReference type="Proteomes" id="UP001058687">
    <property type="component" value="Chromosome 1"/>
</dbReference>
<proteinExistence type="predicted"/>
<dbReference type="RefSeq" id="WP_255936694.1">
    <property type="nucleotide sequence ID" value="NZ_CP050467.1"/>
</dbReference>
<dbReference type="Pfam" id="PF05834">
    <property type="entry name" value="Lycopene_cycl"/>
    <property type="match status" value="1"/>
</dbReference>
<name>A0AAE9MXH5_9VIBR</name>
<sequence>MVTLKADVVMLGIGLSTCSLAMALLKQGYRGHIVMLEKERDVDNNKTWCFWEGEYIPTYLRPIVSKTWASWKIADTIHAVTTGDQGYSCIKAVDFFSHCLETFKAASNVTLVFGADVTNTGHNDRCVTACYDGYLVEATIGFDSRHHMPSESMPDGMLQCFSGAWVSSSSPLFSDNVADLMVDMKTIEQGIEFIYVLPFDVNYGLIEVTQFSSQLPSKTCLEEKVLSSVGNMGLMKEDIVSWEHGVLPMTTENIALSTSQHGKPPCNSRWQSIGIRGHNIRAATGYAFISIQRASEHFAQQIIKGGAVTPFKSPRRYHWLDKVFLKVLRNRPDMAVEIFSRMARGTSPEQFSRFMTERATVADIVSVINSMPKRVFLSAAIGMMR</sequence>